<dbReference type="AlphaFoldDB" id="A0A328C8C4"/>
<evidence type="ECO:0000256" key="7">
    <source>
        <dbReference type="ARBA" id="ARBA00023027"/>
    </source>
</evidence>
<comment type="catalytic activity">
    <reaction evidence="8">
        <text>a quinone + NADH + H(+) = a quinol + NAD(+)</text>
        <dbReference type="Rhea" id="RHEA:46160"/>
        <dbReference type="ChEBI" id="CHEBI:15378"/>
        <dbReference type="ChEBI" id="CHEBI:24646"/>
        <dbReference type="ChEBI" id="CHEBI:57540"/>
        <dbReference type="ChEBI" id="CHEBI:57945"/>
        <dbReference type="ChEBI" id="CHEBI:132124"/>
        <dbReference type="EC" id="1.6.5.9"/>
    </reaction>
</comment>
<dbReference type="EC" id="1.6.5.9" evidence="2"/>
<dbReference type="InterPro" id="IPR054585">
    <property type="entry name" value="NDH2-like_C"/>
</dbReference>
<evidence type="ECO:0000313" key="12">
    <source>
        <dbReference type="Proteomes" id="UP000249169"/>
    </source>
</evidence>
<comment type="caution">
    <text evidence="11">The sequence shown here is derived from an EMBL/GenBank/DDBJ whole genome shotgun (WGS) entry which is preliminary data.</text>
</comment>
<evidence type="ECO:0000256" key="4">
    <source>
        <dbReference type="ARBA" id="ARBA00022827"/>
    </source>
</evidence>
<dbReference type="PANTHER" id="PTHR43706">
    <property type="entry name" value="NADH DEHYDROGENASE"/>
    <property type="match status" value="1"/>
</dbReference>
<feature type="domain" description="External alternative NADH-ubiquinone oxidoreductase-like C-terminal" evidence="10">
    <location>
        <begin position="373"/>
        <end position="426"/>
    </location>
</feature>
<evidence type="ECO:0000256" key="5">
    <source>
        <dbReference type="ARBA" id="ARBA00022946"/>
    </source>
</evidence>
<keyword evidence="7" id="KW-0520">NAD</keyword>
<keyword evidence="5" id="KW-0809">Transit peptide</keyword>
<dbReference type="InterPro" id="IPR036188">
    <property type="entry name" value="FAD/NAD-bd_sf"/>
</dbReference>
<dbReference type="Pfam" id="PF22366">
    <property type="entry name" value="NDH2_C"/>
    <property type="match status" value="1"/>
</dbReference>
<dbReference type="GO" id="GO:0050136">
    <property type="term" value="F:NADH dehydrogenase (quinone) (non-electrogenic) activity"/>
    <property type="evidence" value="ECO:0007669"/>
    <property type="project" value="UniProtKB-EC"/>
</dbReference>
<comment type="similarity">
    <text evidence="1">Belongs to the NADH dehydrogenase family.</text>
</comment>
<reference evidence="11 12" key="1">
    <citation type="submission" date="2018-05" db="EMBL/GenBank/DDBJ databases">
        <title>Lujinxingia marina gen. nov. sp. nov., a new facultative anaerobic member of the class Deltaproteobacteria, and proposal of Lujinxingaceae fam. nov.</title>
        <authorList>
            <person name="Li C.-M."/>
        </authorList>
    </citation>
    <scope>NUCLEOTIDE SEQUENCE [LARGE SCALE GENOMIC DNA]</scope>
    <source>
        <strain evidence="11 12">B210</strain>
    </source>
</reference>
<evidence type="ECO:0000256" key="2">
    <source>
        <dbReference type="ARBA" id="ARBA00012637"/>
    </source>
</evidence>
<dbReference type="Proteomes" id="UP000249169">
    <property type="component" value="Unassembled WGS sequence"/>
</dbReference>
<name>A0A328C8C4_9DELT</name>
<dbReference type="Gene3D" id="3.50.50.100">
    <property type="match status" value="1"/>
</dbReference>
<proteinExistence type="inferred from homology"/>
<dbReference type="PRINTS" id="PR00411">
    <property type="entry name" value="PNDRDTASEI"/>
</dbReference>
<dbReference type="PRINTS" id="PR00368">
    <property type="entry name" value="FADPNR"/>
</dbReference>
<dbReference type="SUPFAM" id="SSF51905">
    <property type="entry name" value="FAD/NAD(P)-binding domain"/>
    <property type="match status" value="1"/>
</dbReference>
<dbReference type="InterPro" id="IPR023753">
    <property type="entry name" value="FAD/NAD-binding_dom"/>
</dbReference>
<organism evidence="11 12">
    <name type="scientific">Lujinxingia litoralis</name>
    <dbReference type="NCBI Taxonomy" id="2211119"/>
    <lineage>
        <taxon>Bacteria</taxon>
        <taxon>Deltaproteobacteria</taxon>
        <taxon>Bradymonadales</taxon>
        <taxon>Lujinxingiaceae</taxon>
        <taxon>Lujinxingia</taxon>
    </lineage>
</organism>
<dbReference type="InterPro" id="IPR045024">
    <property type="entry name" value="NDH-2"/>
</dbReference>
<evidence type="ECO:0000259" key="10">
    <source>
        <dbReference type="Pfam" id="PF22366"/>
    </source>
</evidence>
<evidence type="ECO:0000256" key="6">
    <source>
        <dbReference type="ARBA" id="ARBA00023002"/>
    </source>
</evidence>
<evidence type="ECO:0000256" key="1">
    <source>
        <dbReference type="ARBA" id="ARBA00005272"/>
    </source>
</evidence>
<feature type="domain" description="FAD/NAD(P)-binding" evidence="9">
    <location>
        <begin position="34"/>
        <end position="349"/>
    </location>
</feature>
<dbReference type="EMBL" id="QHKO01000003">
    <property type="protein sequence ID" value="RAL22854.1"/>
    <property type="molecule type" value="Genomic_DNA"/>
</dbReference>
<protein>
    <recommendedName>
        <fullName evidence="2">NADH:ubiquinone reductase (non-electrogenic)</fullName>
        <ecNumber evidence="2">1.6.5.9</ecNumber>
    </recommendedName>
</protein>
<keyword evidence="6" id="KW-0560">Oxidoreductase</keyword>
<keyword evidence="3" id="KW-0285">Flavoprotein</keyword>
<gene>
    <name evidence="11" type="ORF">DL240_08150</name>
</gene>
<evidence type="ECO:0000259" key="9">
    <source>
        <dbReference type="Pfam" id="PF07992"/>
    </source>
</evidence>
<dbReference type="OrthoDB" id="9781621at2"/>
<keyword evidence="12" id="KW-1185">Reference proteome</keyword>
<evidence type="ECO:0000313" key="11">
    <source>
        <dbReference type="EMBL" id="RAL22854.1"/>
    </source>
</evidence>
<dbReference type="PANTHER" id="PTHR43706:SF47">
    <property type="entry name" value="EXTERNAL NADH-UBIQUINONE OXIDOREDUCTASE 1, MITOCHONDRIAL-RELATED"/>
    <property type="match status" value="1"/>
</dbReference>
<dbReference type="RefSeq" id="WP_111729382.1">
    <property type="nucleotide sequence ID" value="NZ_QHKO01000003.1"/>
</dbReference>
<accession>A0A328C8C4</accession>
<dbReference type="Pfam" id="PF07992">
    <property type="entry name" value="Pyr_redox_2"/>
    <property type="match status" value="1"/>
</dbReference>
<keyword evidence="4" id="KW-0274">FAD</keyword>
<evidence type="ECO:0000256" key="8">
    <source>
        <dbReference type="ARBA" id="ARBA00047599"/>
    </source>
</evidence>
<evidence type="ECO:0000256" key="3">
    <source>
        <dbReference type="ARBA" id="ARBA00022630"/>
    </source>
</evidence>
<sequence>MPVETPSDASEVPLVASDILSPVGRREGSARPCVVIVGGGFGGLNVARALKRAPVDVVLIDRHNHHLFQPLLYQVATAGLSADDIASPIREVVRGQENVQVLLGEVLAIDRERQVVSYDGGEVRYDFVVVATGMQTNYFGNEGWADQATGLKTLRDALTCRRQILKVFEQAEREGPGSEGRGLLTFVVVGAGATGVEMAGAIKEIAYQVMVKDFRRIDPKRARVMLLDAGSRVLAGYDESLSERALHDLEKMGVEVRLHAKVEEIDEEGVTVNGERILTRTVIWAAGVKASPLVQTLDVELDRMGRVSIVPELHMPEDPRVYVIGDLARLKTADGEVLPGLAPVAVQQGKHAAQNIVRAVKGQELKPFVYWDRGKMATIGRARAIAEVGTLKFGGLMAWLAWLFVHLLFLIGFRNRVYVLIGWIFAYVGMRRSARLIVDPPRERAMFTEVWEGSREREVRAE</sequence>